<proteinExistence type="predicted"/>
<dbReference type="RefSeq" id="WP_172584272.1">
    <property type="nucleotide sequence ID" value="NZ_BLAM01000054.1"/>
</dbReference>
<dbReference type="Gene3D" id="2.10.10.90">
    <property type="match status" value="1"/>
</dbReference>
<comment type="caution">
    <text evidence="1">The sequence shown here is derived from an EMBL/GenBank/DDBJ whole genome shotgun (WGS) entry which is preliminary data.</text>
</comment>
<evidence type="ECO:0000313" key="1">
    <source>
        <dbReference type="EMBL" id="GET05434.1"/>
    </source>
</evidence>
<gene>
    <name evidence="1" type="ORF">SY212_04640</name>
</gene>
<name>A0A6F9XJJ6_9LACO</name>
<dbReference type="Proteomes" id="UP000494265">
    <property type="component" value="Unassembled WGS sequence"/>
</dbReference>
<reference evidence="1" key="1">
    <citation type="submission" date="2019-10" db="EMBL/GenBank/DDBJ databases">
        <title>Lactobacillus agilis SY212 Whole Genome Sequencing Project.</title>
        <authorList>
            <person name="Suzuki S."/>
            <person name="Endo A."/>
            <person name="Maeno S."/>
            <person name="Shiwa Y."/>
            <person name="Matsutani M."/>
            <person name="Kajikawa A."/>
        </authorList>
    </citation>
    <scope>NUCLEOTIDE SEQUENCE</scope>
    <source>
        <strain evidence="1">SY212</strain>
    </source>
</reference>
<dbReference type="AlphaFoldDB" id="A0A6F9XJJ6"/>
<dbReference type="EMBL" id="BLAM01000054">
    <property type="protein sequence ID" value="GET05434.1"/>
    <property type="molecule type" value="Genomic_DNA"/>
</dbReference>
<accession>A0A6F9XJJ6</accession>
<sequence length="231" mass="26489">MSRSTFPNQVDSFPELFDLPADQINNANKLMQLKAKSTLTSSEQNTIMALEAQLQDYMITPEVWNKLADCMVALETFFNSQVKGYIEQKQREWATYVNDFHYVGDWVNQGKYKFQNLVAYRGHLFLVLKDVVADNSHLPDLTPDTYRQVAFKGDKGDVGLAANYRGDWNGSTSYQVGDAVYKDGVNFVARVANQGKEPNVSSNEWFPYQPIMVGRARPTNLHPQIHYYEFY</sequence>
<protein>
    <submittedName>
        <fullName evidence="1">Uncharacterized protein</fullName>
    </submittedName>
</protein>
<organism evidence="1">
    <name type="scientific">Ligilactobacillus agilis</name>
    <dbReference type="NCBI Taxonomy" id="1601"/>
    <lineage>
        <taxon>Bacteria</taxon>
        <taxon>Bacillati</taxon>
        <taxon>Bacillota</taxon>
        <taxon>Bacilli</taxon>
        <taxon>Lactobacillales</taxon>
        <taxon>Lactobacillaceae</taxon>
        <taxon>Ligilactobacillus</taxon>
    </lineage>
</organism>